<gene>
    <name evidence="3" type="ORF">C4D60_Mb04t03400</name>
</gene>
<evidence type="ECO:0000256" key="1">
    <source>
        <dbReference type="SAM" id="Coils"/>
    </source>
</evidence>
<name>A0A4S8K9D0_MUSBA</name>
<feature type="region of interest" description="Disordered" evidence="2">
    <location>
        <begin position="1"/>
        <end position="25"/>
    </location>
</feature>
<proteinExistence type="predicted"/>
<keyword evidence="4" id="KW-1185">Reference proteome</keyword>
<accession>A0A4S8K9D0</accession>
<reference evidence="3 4" key="1">
    <citation type="journal article" date="2019" name="Nat. Plants">
        <title>Genome sequencing of Musa balbisiana reveals subgenome evolution and function divergence in polyploid bananas.</title>
        <authorList>
            <person name="Yao X."/>
        </authorList>
    </citation>
    <scope>NUCLEOTIDE SEQUENCE [LARGE SCALE GENOMIC DNA]</scope>
    <source>
        <strain evidence="4">cv. DH-PKW</strain>
        <tissue evidence="3">Leaves</tissue>
    </source>
</reference>
<organism evidence="3 4">
    <name type="scientific">Musa balbisiana</name>
    <name type="common">Banana</name>
    <dbReference type="NCBI Taxonomy" id="52838"/>
    <lineage>
        <taxon>Eukaryota</taxon>
        <taxon>Viridiplantae</taxon>
        <taxon>Streptophyta</taxon>
        <taxon>Embryophyta</taxon>
        <taxon>Tracheophyta</taxon>
        <taxon>Spermatophyta</taxon>
        <taxon>Magnoliopsida</taxon>
        <taxon>Liliopsida</taxon>
        <taxon>Zingiberales</taxon>
        <taxon>Musaceae</taxon>
        <taxon>Musa</taxon>
    </lineage>
</organism>
<dbReference type="AlphaFoldDB" id="A0A4S8K9D0"/>
<sequence>MGGADSNINGDGSSSSGEEDGDAAWKAAINSVATVGFGLSASNGRPKPDPTAVDSSEDDDDDDDDDATARLHQLGRWQAPKLKLYQIKAQKILDDLLDRSLMMVRDPIPSIDEFPQSDEAGIRLFSNSPAGIILDPVDEQPLPRTKPRILPGEEINEKSKKFKSQIRSVVLNGNDIMATAAEACKRALARSEAKEAAAKAAAKREEERVSELKKARGEKWLPSVAKYMQVSLLTTSIATLIQNNF</sequence>
<feature type="compositionally biased region" description="Low complexity" evidence="2">
    <location>
        <begin position="1"/>
        <end position="16"/>
    </location>
</feature>
<keyword evidence="1" id="KW-0175">Coiled coil</keyword>
<evidence type="ECO:0000313" key="3">
    <source>
        <dbReference type="EMBL" id="THU71622.1"/>
    </source>
</evidence>
<protein>
    <submittedName>
        <fullName evidence="3">Uncharacterized protein</fullName>
    </submittedName>
</protein>
<dbReference type="EMBL" id="PYDT01000001">
    <property type="protein sequence ID" value="THU71622.1"/>
    <property type="molecule type" value="Genomic_DNA"/>
</dbReference>
<feature type="coiled-coil region" evidence="1">
    <location>
        <begin position="188"/>
        <end position="215"/>
    </location>
</feature>
<comment type="caution">
    <text evidence="3">The sequence shown here is derived from an EMBL/GenBank/DDBJ whole genome shotgun (WGS) entry which is preliminary data.</text>
</comment>
<feature type="region of interest" description="Disordered" evidence="2">
    <location>
        <begin position="37"/>
        <end position="72"/>
    </location>
</feature>
<feature type="compositionally biased region" description="Acidic residues" evidence="2">
    <location>
        <begin position="55"/>
        <end position="66"/>
    </location>
</feature>
<evidence type="ECO:0000256" key="2">
    <source>
        <dbReference type="SAM" id="MobiDB-lite"/>
    </source>
</evidence>
<dbReference type="PANTHER" id="PTHR36765">
    <property type="entry name" value="EXPRESSED PROTEIN"/>
    <property type="match status" value="1"/>
</dbReference>
<evidence type="ECO:0000313" key="4">
    <source>
        <dbReference type="Proteomes" id="UP000317650"/>
    </source>
</evidence>
<dbReference type="PANTHER" id="PTHR36765:SF1">
    <property type="entry name" value="EXPRESSED PROTEIN"/>
    <property type="match status" value="1"/>
</dbReference>
<dbReference type="Proteomes" id="UP000317650">
    <property type="component" value="Chromosome 4"/>
</dbReference>